<gene>
    <name evidence="2" type="ORF">OB936_00460</name>
</gene>
<reference evidence="2" key="2">
    <citation type="submission" date="2023-04" db="EMBL/GenBank/DDBJ databases">
        <authorList>
            <person name="Orihara K."/>
        </authorList>
    </citation>
    <scope>NUCLEOTIDE SEQUENCE</scope>
    <source>
        <strain evidence="2">YIT 13057</strain>
    </source>
</reference>
<organism evidence="2 3">
    <name type="scientific">Bifidobacterium catenulatum subsp. kashiwanohense</name>
    <dbReference type="NCBI Taxonomy" id="630129"/>
    <lineage>
        <taxon>Bacteria</taxon>
        <taxon>Bacillati</taxon>
        <taxon>Actinomycetota</taxon>
        <taxon>Actinomycetes</taxon>
        <taxon>Bifidobacteriales</taxon>
        <taxon>Bifidobacteriaceae</taxon>
        <taxon>Bifidobacterium</taxon>
    </lineage>
</organism>
<reference evidence="2" key="1">
    <citation type="journal article" date="2023" name="Gut Microbes">
        <title>Characterization of Bifidobacterium kashiwanohense that utilizes both milk- and plant-derived oligosaccharides.</title>
        <authorList>
            <person name="Orihara K."/>
            <person name="Yahagi K."/>
            <person name="Saito Y."/>
            <person name="Watanabe Y."/>
            <person name="Sasai T."/>
            <person name="Hara T."/>
            <person name="Tsukuda N."/>
            <person name="Oki K."/>
            <person name="Fujimoto J."/>
            <person name="Matsuki T."/>
        </authorList>
    </citation>
    <scope>NUCLEOTIDE SEQUENCE</scope>
    <source>
        <strain evidence="2">YIT 13057</strain>
    </source>
</reference>
<dbReference type="RefSeq" id="WP_281087946.1">
    <property type="nucleotide sequence ID" value="NZ_JAOPLX010000001.1"/>
</dbReference>
<dbReference type="EMBL" id="JAOPMD010000001">
    <property type="protein sequence ID" value="MDH7898708.1"/>
    <property type="molecule type" value="Genomic_DNA"/>
</dbReference>
<feature type="region of interest" description="Disordered" evidence="1">
    <location>
        <begin position="1"/>
        <end position="33"/>
    </location>
</feature>
<proteinExistence type="predicted"/>
<dbReference type="Proteomes" id="UP001157379">
    <property type="component" value="Unassembled WGS sequence"/>
</dbReference>
<name>A0AAJ1ULN3_9BIFI</name>
<evidence type="ECO:0000313" key="2">
    <source>
        <dbReference type="EMBL" id="MDH7898708.1"/>
    </source>
</evidence>
<dbReference type="AlphaFoldDB" id="A0AAJ1ULN3"/>
<evidence type="ECO:0000256" key="1">
    <source>
        <dbReference type="SAM" id="MobiDB-lite"/>
    </source>
</evidence>
<evidence type="ECO:0000313" key="3">
    <source>
        <dbReference type="Proteomes" id="UP001157379"/>
    </source>
</evidence>
<accession>A0AAJ1ULN3</accession>
<protein>
    <submittedName>
        <fullName evidence="2">Uncharacterized protein</fullName>
    </submittedName>
</protein>
<comment type="caution">
    <text evidence="2">The sequence shown here is derived from an EMBL/GenBank/DDBJ whole genome shotgun (WGS) entry which is preliminary data.</text>
</comment>
<feature type="compositionally biased region" description="Polar residues" evidence="1">
    <location>
        <begin position="1"/>
        <end position="13"/>
    </location>
</feature>
<sequence>MSKSLQHTPSTESVAPLPLRDGLTGNPQSRDPFNPFFDPYESADFIESDGGTTRSSHGHPLRYSYIAHYLGVSQDSVRRYSRLDCLQKRIYSNINSCVQALAERLPSHDAAFIRANASADRKHYLESRGLPADAIDELVKLYEIADELEWTDPELNDIPAGHTQGETFGAAWIPYRFWDEFLEDTTEMKVRWIPKAQAVLAYRVSEHGLYDHAQPTCGRPLTTIILGRHRLYRIDELERRFQKR</sequence>